<dbReference type="AlphaFoldDB" id="A0A833SZK2"/>
<accession>A0A833SZK2</accession>
<gene>
    <name evidence="1" type="ORF">GN244_ATG03422</name>
</gene>
<evidence type="ECO:0000313" key="2">
    <source>
        <dbReference type="Proteomes" id="UP000602510"/>
    </source>
</evidence>
<protein>
    <recommendedName>
        <fullName evidence="3">Crinkler (CRN) family protein</fullName>
    </recommendedName>
</protein>
<evidence type="ECO:0000313" key="1">
    <source>
        <dbReference type="EMBL" id="KAF4044147.1"/>
    </source>
</evidence>
<dbReference type="Proteomes" id="UP000602510">
    <property type="component" value="Unassembled WGS sequence"/>
</dbReference>
<proteinExistence type="predicted"/>
<keyword evidence="2" id="KW-1185">Reference proteome</keyword>
<organism evidence="1 2">
    <name type="scientific">Phytophthora infestans</name>
    <name type="common">Potato late blight agent</name>
    <name type="synonym">Botrytis infestans</name>
    <dbReference type="NCBI Taxonomy" id="4787"/>
    <lineage>
        <taxon>Eukaryota</taxon>
        <taxon>Sar</taxon>
        <taxon>Stramenopiles</taxon>
        <taxon>Oomycota</taxon>
        <taxon>Peronosporomycetes</taxon>
        <taxon>Peronosporales</taxon>
        <taxon>Peronosporaceae</taxon>
        <taxon>Phytophthora</taxon>
    </lineage>
</organism>
<reference evidence="1" key="1">
    <citation type="submission" date="2020-04" db="EMBL/GenBank/DDBJ databases">
        <title>Hybrid Assembly of Korean Phytophthora infestans isolates.</title>
        <authorList>
            <person name="Prokchorchik M."/>
            <person name="Lee Y."/>
            <person name="Seo J."/>
            <person name="Cho J.-H."/>
            <person name="Park Y.-E."/>
            <person name="Jang D.-C."/>
            <person name="Im J.-S."/>
            <person name="Choi J.-G."/>
            <person name="Park H.-J."/>
            <person name="Lee G.-B."/>
            <person name="Lee Y.-G."/>
            <person name="Hong S.-Y."/>
            <person name="Cho K."/>
            <person name="Sohn K.H."/>
        </authorList>
    </citation>
    <scope>NUCLEOTIDE SEQUENCE</scope>
    <source>
        <strain evidence="1">KR_1_A1</strain>
    </source>
</reference>
<evidence type="ECO:0008006" key="3">
    <source>
        <dbReference type="Google" id="ProtNLM"/>
    </source>
</evidence>
<sequence length="143" mass="16244">MMFGVSLTTPTWMAPVKWSLAGYDAVFVDASRGLVRFIQVTRAEHQNYDHIHFVEILDKLSLYDDLRGVRFRKVKLYFVVPREREAEFMLPVRAADFLTNVVQVASSSTLAGMKTRSHEETMFGGCMARVEVIGVDYRMDSGG</sequence>
<comment type="caution">
    <text evidence="1">The sequence shown here is derived from an EMBL/GenBank/DDBJ whole genome shotgun (WGS) entry which is preliminary data.</text>
</comment>
<name>A0A833SZK2_PHYIN</name>
<dbReference type="EMBL" id="WSZM01000075">
    <property type="protein sequence ID" value="KAF4044147.1"/>
    <property type="molecule type" value="Genomic_DNA"/>
</dbReference>